<dbReference type="GO" id="GO:0016020">
    <property type="term" value="C:membrane"/>
    <property type="evidence" value="ECO:0007669"/>
    <property type="project" value="InterPro"/>
</dbReference>
<dbReference type="EMBL" id="FNID01000013">
    <property type="protein sequence ID" value="SDN19861.1"/>
    <property type="molecule type" value="Genomic_DNA"/>
</dbReference>
<dbReference type="InterPro" id="IPR022781">
    <property type="entry name" value="Flagellar_biosynth_FliO"/>
</dbReference>
<evidence type="ECO:0000256" key="6">
    <source>
        <dbReference type="SAM" id="Phobius"/>
    </source>
</evidence>
<keyword evidence="5 6" id="KW-0472">Membrane</keyword>
<dbReference type="OrthoDB" id="9797155at2"/>
<keyword evidence="7" id="KW-0282">Flagellum</keyword>
<evidence type="ECO:0000256" key="5">
    <source>
        <dbReference type="ARBA" id="ARBA00023136"/>
    </source>
</evidence>
<evidence type="ECO:0000313" key="8">
    <source>
        <dbReference type="Proteomes" id="UP000199182"/>
    </source>
</evidence>
<keyword evidence="3 6" id="KW-0812">Transmembrane</keyword>
<feature type="transmembrane region" description="Helical" evidence="6">
    <location>
        <begin position="6"/>
        <end position="23"/>
    </location>
</feature>
<evidence type="ECO:0000256" key="2">
    <source>
        <dbReference type="ARBA" id="ARBA00022475"/>
    </source>
</evidence>
<keyword evidence="8" id="KW-1185">Reference proteome</keyword>
<accession>A0A1G9ZFV6</accession>
<keyword evidence="7" id="KW-0969">Cilium</keyword>
<comment type="subcellular location">
    <subcellularLocation>
        <location evidence="1">Cell membrane</location>
    </subcellularLocation>
</comment>
<dbReference type="GO" id="GO:0044781">
    <property type="term" value="P:bacterial-type flagellum organization"/>
    <property type="evidence" value="ECO:0007669"/>
    <property type="project" value="InterPro"/>
</dbReference>
<evidence type="ECO:0000313" key="7">
    <source>
        <dbReference type="EMBL" id="SDN19861.1"/>
    </source>
</evidence>
<gene>
    <name evidence="7" type="ORF">SAMN05192585_11342</name>
</gene>
<dbReference type="RefSeq" id="WP_092639655.1">
    <property type="nucleotide sequence ID" value="NZ_FNID01000013.1"/>
</dbReference>
<dbReference type="Pfam" id="PF04347">
    <property type="entry name" value="FliO"/>
    <property type="match status" value="1"/>
</dbReference>
<evidence type="ECO:0000256" key="1">
    <source>
        <dbReference type="ARBA" id="ARBA00004236"/>
    </source>
</evidence>
<protein>
    <submittedName>
        <fullName evidence="7">Flagellar biosynthetic protein FliO</fullName>
    </submittedName>
</protein>
<keyword evidence="2" id="KW-1003">Cell membrane</keyword>
<keyword evidence="7" id="KW-0966">Cell projection</keyword>
<dbReference type="STRING" id="258515.SAMN05192585_11342"/>
<dbReference type="AlphaFoldDB" id="A0A1G9ZFV6"/>
<keyword evidence="4 6" id="KW-1133">Transmembrane helix</keyword>
<organism evidence="7 8">
    <name type="scientific">Acetanaerobacterium elongatum</name>
    <dbReference type="NCBI Taxonomy" id="258515"/>
    <lineage>
        <taxon>Bacteria</taxon>
        <taxon>Bacillati</taxon>
        <taxon>Bacillota</taxon>
        <taxon>Clostridia</taxon>
        <taxon>Eubacteriales</taxon>
        <taxon>Oscillospiraceae</taxon>
        <taxon>Acetanaerobacterium</taxon>
    </lineage>
</organism>
<reference evidence="7 8" key="1">
    <citation type="submission" date="2016-10" db="EMBL/GenBank/DDBJ databases">
        <authorList>
            <person name="de Groot N.N."/>
        </authorList>
    </citation>
    <scope>NUCLEOTIDE SEQUENCE [LARGE SCALE GENOMIC DNA]</scope>
    <source>
        <strain evidence="7 8">CGMCC 1.5012</strain>
    </source>
</reference>
<evidence type="ECO:0000256" key="3">
    <source>
        <dbReference type="ARBA" id="ARBA00022692"/>
    </source>
</evidence>
<sequence length="124" mass="13425">MDEFFSVAGAVLLIIGIVVLAFYSTKWLGKRVGTPLSGKYLAVVDRITLGQDKSIAIIKVNDKYLLVGIASSGITNLGELSSEDIVQLPTAPGTISFSDALKENLKKYGLHGWKKSDKEHDTLD</sequence>
<dbReference type="Proteomes" id="UP000199182">
    <property type="component" value="Unassembled WGS sequence"/>
</dbReference>
<evidence type="ECO:0000256" key="4">
    <source>
        <dbReference type="ARBA" id="ARBA00022989"/>
    </source>
</evidence>
<proteinExistence type="predicted"/>
<name>A0A1G9ZFV6_9FIRM</name>